<name>A0A0F7TVS2_PENBI</name>
<proteinExistence type="inferred from homology"/>
<dbReference type="PANTHER" id="PTHR31896:SF69">
    <property type="entry name" value="FAMILY REGULATORY PROTEIN, PUTATIVE (AFU_ORTHOLOGUE AFUA_3G14730)-RELATED"/>
    <property type="match status" value="1"/>
</dbReference>
<dbReference type="OrthoDB" id="21502at2759"/>
<sequence length="509" mass="57010">MTSQGTAQTNPNDTIIPFHFWDDVPYTRGICLNVTLRFEEVLDTAKLQRSIERLLETGDWRKLGARLHQNVKINIHPDSQVPLLIHHQEAGKLEYHLPSKFTNNRPGIIFTTANQPNPISSHPLASQIPSTQETSQISVLGCMSSFNSITKHDDAPNKIEDYLSSDIPQLFIHIVTFTDTTLITVTFPHTLFDAMGLSYFLQAWTAILSDQEDRIPAFLGFDGDIVEAKTEYVPAEQHVLARKTFTRFQLAVLVLSRWWENYRYPDVLDKVITIPGTHVQRMRERALQELRAQSSQSSRSLSEDIFVSEGDILLAWLSKTLINALNPSPQTPVQISNVFDTRAVLNISQAGAYTGNATIPSCTTFTAQSLQQSPTSNTALHLRNALNEQRIPSQVHAMSSLRKKTLRETGFLPIVGVPHQISITCTNWHRARFFDLDFSSARVDRACIGACRPSYINTAGPTPLGPHVARNLVTVTGRDGVGNWWVQILARAGAWERIEEAVRGLEVDV</sequence>
<dbReference type="InterPro" id="IPR023213">
    <property type="entry name" value="CAT-like_dom_sf"/>
</dbReference>
<protein>
    <recommendedName>
        <fullName evidence="7">LysR family regulatory protein</fullName>
    </recommendedName>
</protein>
<accession>A0A0F7TVS2</accession>
<evidence type="ECO:0000256" key="2">
    <source>
        <dbReference type="ARBA" id="ARBA00009861"/>
    </source>
</evidence>
<evidence type="ECO:0000313" key="6">
    <source>
        <dbReference type="Proteomes" id="UP000042958"/>
    </source>
</evidence>
<keyword evidence="6" id="KW-1185">Reference proteome</keyword>
<comment type="similarity">
    <text evidence="2">Belongs to the plant acyltransferase family.</text>
</comment>
<evidence type="ECO:0000256" key="4">
    <source>
        <dbReference type="ARBA" id="ARBA00023315"/>
    </source>
</evidence>
<dbReference type="Proteomes" id="UP000042958">
    <property type="component" value="Unassembled WGS sequence"/>
</dbReference>
<dbReference type="Pfam" id="PF02458">
    <property type="entry name" value="Transferase"/>
    <property type="match status" value="1"/>
</dbReference>
<dbReference type="STRING" id="104259.A0A0F7TVS2"/>
<evidence type="ECO:0000256" key="1">
    <source>
        <dbReference type="ARBA" id="ARBA00005179"/>
    </source>
</evidence>
<evidence type="ECO:0000313" key="5">
    <source>
        <dbReference type="EMBL" id="CEJ60774.1"/>
    </source>
</evidence>
<keyword evidence="3" id="KW-0808">Transferase</keyword>
<organism evidence="5 6">
    <name type="scientific">Penicillium brasilianum</name>
    <dbReference type="NCBI Taxonomy" id="104259"/>
    <lineage>
        <taxon>Eukaryota</taxon>
        <taxon>Fungi</taxon>
        <taxon>Dikarya</taxon>
        <taxon>Ascomycota</taxon>
        <taxon>Pezizomycotina</taxon>
        <taxon>Eurotiomycetes</taxon>
        <taxon>Eurotiomycetidae</taxon>
        <taxon>Eurotiales</taxon>
        <taxon>Aspergillaceae</taxon>
        <taxon>Penicillium</taxon>
    </lineage>
</organism>
<comment type="pathway">
    <text evidence="1">Secondary metabolite biosynthesis.</text>
</comment>
<evidence type="ECO:0008006" key="7">
    <source>
        <dbReference type="Google" id="ProtNLM"/>
    </source>
</evidence>
<dbReference type="EMBL" id="CDHK01000009">
    <property type="protein sequence ID" value="CEJ60774.1"/>
    <property type="molecule type" value="Genomic_DNA"/>
</dbReference>
<reference evidence="6" key="1">
    <citation type="journal article" date="2015" name="Genome Announc.">
        <title>Draft genome sequence of the fungus Penicillium brasilianum MG11.</title>
        <authorList>
            <person name="Horn F."/>
            <person name="Linde J."/>
            <person name="Mattern D.J."/>
            <person name="Walther G."/>
            <person name="Guthke R."/>
            <person name="Brakhage A.A."/>
            <person name="Valiante V."/>
        </authorList>
    </citation>
    <scope>NUCLEOTIDE SEQUENCE [LARGE SCALE GENOMIC DNA]</scope>
    <source>
        <strain evidence="6">MG11</strain>
    </source>
</reference>
<dbReference type="GO" id="GO:0016746">
    <property type="term" value="F:acyltransferase activity"/>
    <property type="evidence" value="ECO:0007669"/>
    <property type="project" value="UniProtKB-KW"/>
</dbReference>
<evidence type="ECO:0000256" key="3">
    <source>
        <dbReference type="ARBA" id="ARBA00022679"/>
    </source>
</evidence>
<dbReference type="AlphaFoldDB" id="A0A0F7TVS2"/>
<dbReference type="Gene3D" id="3.30.559.10">
    <property type="entry name" value="Chloramphenicol acetyltransferase-like domain"/>
    <property type="match status" value="2"/>
</dbReference>
<dbReference type="InterPro" id="IPR051283">
    <property type="entry name" value="Sec_Metabolite_Acyltrans"/>
</dbReference>
<keyword evidence="4" id="KW-0012">Acyltransferase</keyword>
<gene>
    <name evidence="5" type="ORF">PMG11_09336</name>
</gene>
<dbReference type="PANTHER" id="PTHR31896">
    <property type="entry name" value="FAMILY REGULATORY PROTEIN, PUTATIVE (AFU_ORTHOLOGUE AFUA_3G14730)-RELATED"/>
    <property type="match status" value="1"/>
</dbReference>